<name>A0AAV2B835_9ARAC</name>
<dbReference type="SMART" id="SM00338">
    <property type="entry name" value="BRLZ"/>
    <property type="match status" value="1"/>
</dbReference>
<feature type="compositionally biased region" description="Low complexity" evidence="7">
    <location>
        <begin position="354"/>
        <end position="365"/>
    </location>
</feature>
<comment type="caution">
    <text evidence="9">The sequence shown here is derived from an EMBL/GenBank/DDBJ whole genome shotgun (WGS) entry which is preliminary data.</text>
</comment>
<feature type="region of interest" description="Disordered" evidence="7">
    <location>
        <begin position="119"/>
        <end position="161"/>
    </location>
</feature>
<dbReference type="Pfam" id="PF00170">
    <property type="entry name" value="bZIP_1"/>
    <property type="match status" value="1"/>
</dbReference>
<proteinExistence type="predicted"/>
<evidence type="ECO:0000256" key="6">
    <source>
        <dbReference type="SAM" id="Coils"/>
    </source>
</evidence>
<keyword evidence="4" id="KW-0804">Transcription</keyword>
<evidence type="ECO:0000256" key="2">
    <source>
        <dbReference type="ARBA" id="ARBA00023015"/>
    </source>
</evidence>
<dbReference type="EMBL" id="CAXIEN010000298">
    <property type="protein sequence ID" value="CAL1292040.1"/>
    <property type="molecule type" value="Genomic_DNA"/>
</dbReference>
<feature type="region of interest" description="Disordered" evidence="7">
    <location>
        <begin position="386"/>
        <end position="428"/>
    </location>
</feature>
<dbReference type="InterPro" id="IPR046347">
    <property type="entry name" value="bZIP_sf"/>
</dbReference>
<evidence type="ECO:0000256" key="3">
    <source>
        <dbReference type="ARBA" id="ARBA00023125"/>
    </source>
</evidence>
<feature type="compositionally biased region" description="Polar residues" evidence="7">
    <location>
        <begin position="122"/>
        <end position="134"/>
    </location>
</feature>
<dbReference type="PROSITE" id="PS50217">
    <property type="entry name" value="BZIP"/>
    <property type="match status" value="1"/>
</dbReference>
<feature type="region of interest" description="Disordered" evidence="7">
    <location>
        <begin position="533"/>
        <end position="555"/>
    </location>
</feature>
<organism evidence="9 10">
    <name type="scientific">Larinioides sclopetarius</name>
    <dbReference type="NCBI Taxonomy" id="280406"/>
    <lineage>
        <taxon>Eukaryota</taxon>
        <taxon>Metazoa</taxon>
        <taxon>Ecdysozoa</taxon>
        <taxon>Arthropoda</taxon>
        <taxon>Chelicerata</taxon>
        <taxon>Arachnida</taxon>
        <taxon>Araneae</taxon>
        <taxon>Araneomorphae</taxon>
        <taxon>Entelegynae</taxon>
        <taxon>Araneoidea</taxon>
        <taxon>Araneidae</taxon>
        <taxon>Larinioides</taxon>
    </lineage>
</organism>
<dbReference type="CDD" id="cd14687">
    <property type="entry name" value="bZIP_ATF2"/>
    <property type="match status" value="1"/>
</dbReference>
<feature type="coiled-coil region" evidence="6">
    <location>
        <begin position="439"/>
        <end position="473"/>
    </location>
</feature>
<feature type="region of interest" description="Disordered" evidence="7">
    <location>
        <begin position="350"/>
        <end position="372"/>
    </location>
</feature>
<dbReference type="InterPro" id="IPR004827">
    <property type="entry name" value="bZIP"/>
</dbReference>
<keyword evidence="3" id="KW-0238">DNA-binding</keyword>
<sequence length="555" mass="60666">MSSEDSDHLNMSARKQELSLTLTPTPFKSMFLDETPTPTRFLNALENEIYQELGSDNPFDATFRRANSRGGHSLNIPESSSLISSLPDSEVLNTPSITLPSEPDTPLILKKCFSQKKENERNCQAANENTTDTLPFSPEEKDLGDVTSQTTSDNDLSIEDSNFATLDPNRFINKPAETLKTSLVRTTVVQTPVITSTGNSSTVKPNGAGVPTAVVVTRPTNIIRNLAPAQPVVTEKTSQVKVAEQPQAVVQSVCVTPMVQVMIRLPDGQTMPVQFPVMAPGPTVAVPAPVTTVPVATSVPVTSSLPAQNPTPIASSIVTPVSQLIQTVSSTESQVSTSSTTKLKLKEVLTMNQKTGSKRSSSTKTQILSKTTSEPLIHESLLAELGITPPSSPTELMKLGQHGRKRREPGDDPDEKRRRSLERNRAAATRCREKRKQWINALERKADELANTNTHLQHEVSQLRNEVAHLKSMLLAHKDCPVTLQQRMNYDTERDTYTTVHIINPSPEDLQQVPNSSVVSPLNNSEFMEIEISSVQSTSDASLTSDTSEASFKER</sequence>
<gene>
    <name evidence="9" type="ORF">LARSCL_LOCUS17427</name>
</gene>
<dbReference type="PANTHER" id="PTHR19304">
    <property type="entry name" value="CYCLIC-AMP RESPONSE ELEMENT BINDING PROTEIN"/>
    <property type="match status" value="1"/>
</dbReference>
<dbReference type="Proteomes" id="UP001497382">
    <property type="component" value="Unassembled WGS sequence"/>
</dbReference>
<feature type="domain" description="BZIP" evidence="8">
    <location>
        <begin position="414"/>
        <end position="477"/>
    </location>
</feature>
<dbReference type="FunFam" id="1.20.5.170:FF:000010">
    <property type="entry name" value="Cyclic AMP-dependent transcription factor ATF-2"/>
    <property type="match status" value="1"/>
</dbReference>
<keyword evidence="10" id="KW-1185">Reference proteome</keyword>
<dbReference type="Gene3D" id="1.20.5.170">
    <property type="match status" value="1"/>
</dbReference>
<dbReference type="AlphaFoldDB" id="A0AAV2B835"/>
<keyword evidence="2" id="KW-0805">Transcription regulation</keyword>
<accession>A0AAV2B835</accession>
<evidence type="ECO:0000313" key="10">
    <source>
        <dbReference type="Proteomes" id="UP001497382"/>
    </source>
</evidence>
<feature type="compositionally biased region" description="Low complexity" evidence="7">
    <location>
        <begin position="537"/>
        <end position="555"/>
    </location>
</feature>
<evidence type="ECO:0000313" key="9">
    <source>
        <dbReference type="EMBL" id="CAL1292040.1"/>
    </source>
</evidence>
<dbReference type="SUPFAM" id="SSF57959">
    <property type="entry name" value="Leucine zipper domain"/>
    <property type="match status" value="1"/>
</dbReference>
<protein>
    <recommendedName>
        <fullName evidence="8">BZIP domain-containing protein</fullName>
    </recommendedName>
</protein>
<reference evidence="9 10" key="1">
    <citation type="submission" date="2024-04" db="EMBL/GenBank/DDBJ databases">
        <authorList>
            <person name="Rising A."/>
            <person name="Reimegard J."/>
            <person name="Sonavane S."/>
            <person name="Akerstrom W."/>
            <person name="Nylinder S."/>
            <person name="Hedman E."/>
            <person name="Kallberg Y."/>
        </authorList>
    </citation>
    <scope>NUCLEOTIDE SEQUENCE [LARGE SCALE GENOMIC DNA]</scope>
</reference>
<feature type="compositionally biased region" description="Polar residues" evidence="7">
    <location>
        <begin position="146"/>
        <end position="161"/>
    </location>
</feature>
<evidence type="ECO:0000256" key="4">
    <source>
        <dbReference type="ARBA" id="ARBA00023163"/>
    </source>
</evidence>
<evidence type="ECO:0000256" key="5">
    <source>
        <dbReference type="ARBA" id="ARBA00023242"/>
    </source>
</evidence>
<evidence type="ECO:0000256" key="7">
    <source>
        <dbReference type="SAM" id="MobiDB-lite"/>
    </source>
</evidence>
<evidence type="ECO:0000259" key="8">
    <source>
        <dbReference type="PROSITE" id="PS50217"/>
    </source>
</evidence>
<dbReference type="PROSITE" id="PS00036">
    <property type="entry name" value="BZIP_BASIC"/>
    <property type="match status" value="1"/>
</dbReference>
<dbReference type="GO" id="GO:0003677">
    <property type="term" value="F:DNA binding"/>
    <property type="evidence" value="ECO:0007669"/>
    <property type="project" value="UniProtKB-KW"/>
</dbReference>
<dbReference type="GO" id="GO:0005634">
    <property type="term" value="C:nucleus"/>
    <property type="evidence" value="ECO:0007669"/>
    <property type="project" value="UniProtKB-SubCell"/>
</dbReference>
<dbReference type="GO" id="GO:0003700">
    <property type="term" value="F:DNA-binding transcription factor activity"/>
    <property type="evidence" value="ECO:0007669"/>
    <property type="project" value="InterPro"/>
</dbReference>
<keyword evidence="6" id="KW-0175">Coiled coil</keyword>
<feature type="compositionally biased region" description="Basic and acidic residues" evidence="7">
    <location>
        <begin position="408"/>
        <end position="425"/>
    </location>
</feature>
<evidence type="ECO:0000256" key="1">
    <source>
        <dbReference type="ARBA" id="ARBA00004123"/>
    </source>
</evidence>
<dbReference type="InterPro" id="IPR051027">
    <property type="entry name" value="bZIP_transcription_factors"/>
</dbReference>
<comment type="subcellular location">
    <subcellularLocation>
        <location evidence="1">Nucleus</location>
    </subcellularLocation>
</comment>
<keyword evidence="5" id="KW-0539">Nucleus</keyword>